<feature type="non-terminal residue" evidence="3">
    <location>
        <position position="317"/>
    </location>
</feature>
<comment type="caution">
    <text evidence="3">The sequence shown here is derived from an EMBL/GenBank/DDBJ whole genome shotgun (WGS) entry which is preliminary data.</text>
</comment>
<evidence type="ECO:0000256" key="1">
    <source>
        <dbReference type="SAM" id="MobiDB-lite"/>
    </source>
</evidence>
<feature type="compositionally biased region" description="Basic and acidic residues" evidence="1">
    <location>
        <begin position="1"/>
        <end position="13"/>
    </location>
</feature>
<proteinExistence type="predicted"/>
<evidence type="ECO:0000313" key="4">
    <source>
        <dbReference type="Proteomes" id="UP000023152"/>
    </source>
</evidence>
<feature type="region of interest" description="Disordered" evidence="1">
    <location>
        <begin position="1"/>
        <end position="32"/>
    </location>
</feature>
<protein>
    <submittedName>
        <fullName evidence="3">Uncharacterized protein</fullName>
    </submittedName>
</protein>
<sequence>MRNDKKTDKDRMQVKTQHNHQKSRSDMGGKEVERVAKKIMQGMQRQSLAYGALAKNQTSQPLVAATSFTLFFIVSYAARKKKKKKKKGRKSENGHHLACVYDVKKDSNNNNNNSNSNNEGEEESPLLSKMISVPEKKYNGELVSLRGPTLLLKQQSNEPLKENDMYNVLFWTQSTGKHKAGNSAAASPNGGDTISTNRSAKDVHEDAHFPSSSPTAECEEEPNEKPLVNGLPSLALSQIGTDDNEDDIEVGAEFPSSTTKPPKAEDMSKNAPSNATMHKEADSDIRAGVGNAIEGLWAPNYKRISKSQKRQGNTNNE</sequence>
<feature type="region of interest" description="Disordered" evidence="1">
    <location>
        <begin position="82"/>
        <end position="126"/>
    </location>
</feature>
<evidence type="ECO:0000313" key="3">
    <source>
        <dbReference type="EMBL" id="ETO26561.1"/>
    </source>
</evidence>
<feature type="compositionally biased region" description="Low complexity" evidence="1">
    <location>
        <begin position="181"/>
        <end position="191"/>
    </location>
</feature>
<reference evidence="3 4" key="1">
    <citation type="journal article" date="2013" name="Curr. Biol.">
        <title>The Genome of the Foraminiferan Reticulomyxa filosa.</title>
        <authorList>
            <person name="Glockner G."/>
            <person name="Hulsmann N."/>
            <person name="Schleicher M."/>
            <person name="Noegel A.A."/>
            <person name="Eichinger L."/>
            <person name="Gallinger C."/>
            <person name="Pawlowski J."/>
            <person name="Sierra R."/>
            <person name="Euteneuer U."/>
            <person name="Pillet L."/>
            <person name="Moustafa A."/>
            <person name="Platzer M."/>
            <person name="Groth M."/>
            <person name="Szafranski K."/>
            <person name="Schliwa M."/>
        </authorList>
    </citation>
    <scope>NUCLEOTIDE SEQUENCE [LARGE SCALE GENOMIC DNA]</scope>
</reference>
<accession>X6NKP1</accession>
<keyword evidence="2" id="KW-1133">Transmembrane helix</keyword>
<feature type="compositionally biased region" description="Basic and acidic residues" evidence="1">
    <location>
        <begin position="199"/>
        <end position="208"/>
    </location>
</feature>
<name>X6NKP1_RETFI</name>
<dbReference type="AlphaFoldDB" id="X6NKP1"/>
<feature type="transmembrane region" description="Helical" evidence="2">
    <location>
        <begin position="62"/>
        <end position="79"/>
    </location>
</feature>
<keyword evidence="4" id="KW-1185">Reference proteome</keyword>
<dbReference type="Proteomes" id="UP000023152">
    <property type="component" value="Unassembled WGS sequence"/>
</dbReference>
<evidence type="ECO:0000256" key="2">
    <source>
        <dbReference type="SAM" id="Phobius"/>
    </source>
</evidence>
<gene>
    <name evidence="3" type="ORF">RFI_10576</name>
</gene>
<feature type="region of interest" description="Disordered" evidence="1">
    <location>
        <begin position="178"/>
        <end position="317"/>
    </location>
</feature>
<organism evidence="3 4">
    <name type="scientific">Reticulomyxa filosa</name>
    <dbReference type="NCBI Taxonomy" id="46433"/>
    <lineage>
        <taxon>Eukaryota</taxon>
        <taxon>Sar</taxon>
        <taxon>Rhizaria</taxon>
        <taxon>Retaria</taxon>
        <taxon>Foraminifera</taxon>
        <taxon>Monothalamids</taxon>
        <taxon>Reticulomyxidae</taxon>
        <taxon>Reticulomyxa</taxon>
    </lineage>
</organism>
<keyword evidence="2" id="KW-0812">Transmembrane</keyword>
<dbReference type="EMBL" id="ASPP01007785">
    <property type="protein sequence ID" value="ETO26561.1"/>
    <property type="molecule type" value="Genomic_DNA"/>
</dbReference>
<keyword evidence="2" id="KW-0472">Membrane</keyword>
<feature type="compositionally biased region" description="Low complexity" evidence="1">
    <location>
        <begin position="108"/>
        <end position="118"/>
    </location>
</feature>
<feature type="compositionally biased region" description="Basic and acidic residues" evidence="1">
    <location>
        <begin position="23"/>
        <end position="32"/>
    </location>
</feature>